<keyword evidence="5" id="KW-0012">Acyltransferase</keyword>
<keyword evidence="4" id="KW-0472">Membrane</keyword>
<sequence length="998" mass="112890">MPATAATHSSADDKRLRHLLNSKSIVKSDHQFVATNGRPFRKQINDINGTQFAPFKTNANYFDPNLPRERPLIGPSCFKCTTNRSFHYASFVMTRKVDANFPDVCSKVIRSERVRTAITEAAEDDFHELQDDAAGLVDERELKTLERKHRSRAIDILQRMKSCISSSLLRIAGWVLYKLLSKILTTIQFHKGQIDTLRRSFHYASFVMTRKVDANFPDVCSKVIRSERVRTAITEAAEDDFHELQDDAAGLVDERELKTLERKHRSRAIDILQRMKSCISSSLLRIAGWVLYKLLSKILTTIQFHKGQIDTLRRCRTAANVPIIYLPLHRSHLDYILVSFILYMNNIKPPLVAAGDNLLIPFFGNLMRGLGAFFIKRRLDDSSGKRDHIYRAVLQSYMTENLKQGNSLEFFIEGGRSRSGKALSPKLGLLSVVVDSILEGEVEDAFIVPVAISYEKLMDGSFVGEQLGKPKVAESFSLAARSIWSTLHSNFGSVRVDFCQPFSLKDYLHNAAYNIHNSHLIIENRIHDKSCDKSKCVACSGHPNGLPSASSFQSLYGLDIVVSEDKRQTIEKLAEHVVYDAFNATPLMSTQLPQLDEHVVYDAFNATPLMSTQLVSFLLLTKHRKGTTLHQLAQSLNWLREECSRRNRELSISGDSLDVIRTACGFLGKDLVAIEKISMAWSSSDGLGAITENNNVKIVFLKPAVKLPLVLELQYYSNSCISIFLLDSVVVNALFALIDTQLESLTASGDNLESNITIDYNELIDKSVELCEILHNDFIFAPSNITIDYNELIDKSVELCEILHNDFIFAPPCADIRDLIIDKIENYIMYGLFCEAYRSTGTDHLRRRYRQYDFDDEDDGYVGQRDGFNGKRELRLVLSDENKQSISFYRSVLAAYVESYWVAASALTKLIDVQSSDEKTFFNGMIDIAKDKQQKGLLFHEECIAAEPFKNAVKLFESWNVLSVETNGSGVRHIRLTPEFSTIGALNEVIARIEEFKN</sequence>
<dbReference type="InterPro" id="IPR002123">
    <property type="entry name" value="Plipid/glycerol_acylTrfase"/>
</dbReference>
<keyword evidence="8" id="KW-1185">Reference proteome</keyword>
<evidence type="ECO:0000256" key="4">
    <source>
        <dbReference type="ARBA" id="ARBA00023136"/>
    </source>
</evidence>
<keyword evidence="3" id="KW-0808">Transferase</keyword>
<accession>A0A7R9LPI5</accession>
<gene>
    <name evidence="7" type="ORF">ONB1V03_LOCUS5167</name>
</gene>
<dbReference type="GO" id="GO:0019432">
    <property type="term" value="P:triglyceride biosynthetic process"/>
    <property type="evidence" value="ECO:0007669"/>
    <property type="project" value="TreeGrafter"/>
</dbReference>
<dbReference type="Pfam" id="PF19277">
    <property type="entry name" value="GPAT_C"/>
    <property type="match status" value="1"/>
</dbReference>
<reference evidence="7" key="1">
    <citation type="submission" date="2020-11" db="EMBL/GenBank/DDBJ databases">
        <authorList>
            <person name="Tran Van P."/>
        </authorList>
    </citation>
    <scope>NUCLEOTIDE SEQUENCE</scope>
</reference>
<protein>
    <recommendedName>
        <fullName evidence="6">Phospholipid/glycerol acyltransferase domain-containing protein</fullName>
    </recommendedName>
</protein>
<comment type="subcellular location">
    <subcellularLocation>
        <location evidence="1">Membrane</location>
    </subcellularLocation>
</comment>
<dbReference type="PANTHER" id="PTHR12563:SF23">
    <property type="entry name" value="BCDNA.GH07066"/>
    <property type="match status" value="1"/>
</dbReference>
<evidence type="ECO:0000256" key="5">
    <source>
        <dbReference type="ARBA" id="ARBA00023315"/>
    </source>
</evidence>
<dbReference type="GO" id="GO:0008654">
    <property type="term" value="P:phospholipid biosynthetic process"/>
    <property type="evidence" value="ECO:0007669"/>
    <property type="project" value="TreeGrafter"/>
</dbReference>
<dbReference type="PANTHER" id="PTHR12563">
    <property type="entry name" value="GLYCEROL-3-PHOSPHATE ACYLTRANSFERASE"/>
    <property type="match status" value="1"/>
</dbReference>
<dbReference type="Pfam" id="PF01553">
    <property type="entry name" value="Acyltransferase"/>
    <property type="match status" value="1"/>
</dbReference>
<dbReference type="GO" id="GO:0031966">
    <property type="term" value="C:mitochondrial membrane"/>
    <property type="evidence" value="ECO:0007669"/>
    <property type="project" value="TreeGrafter"/>
</dbReference>
<organism evidence="7">
    <name type="scientific">Oppiella nova</name>
    <dbReference type="NCBI Taxonomy" id="334625"/>
    <lineage>
        <taxon>Eukaryota</taxon>
        <taxon>Metazoa</taxon>
        <taxon>Ecdysozoa</taxon>
        <taxon>Arthropoda</taxon>
        <taxon>Chelicerata</taxon>
        <taxon>Arachnida</taxon>
        <taxon>Acari</taxon>
        <taxon>Acariformes</taxon>
        <taxon>Sarcoptiformes</taxon>
        <taxon>Oribatida</taxon>
        <taxon>Brachypylina</taxon>
        <taxon>Oppioidea</taxon>
        <taxon>Oppiidae</taxon>
        <taxon>Oppiella</taxon>
    </lineage>
</organism>
<dbReference type="Proteomes" id="UP000728032">
    <property type="component" value="Unassembled WGS sequence"/>
</dbReference>
<dbReference type="OrthoDB" id="5962536at2759"/>
<evidence type="ECO:0000256" key="1">
    <source>
        <dbReference type="ARBA" id="ARBA00004370"/>
    </source>
</evidence>
<dbReference type="InterPro" id="IPR041728">
    <property type="entry name" value="GPAT/DHAPAT_LPLAT"/>
</dbReference>
<dbReference type="CDD" id="cd07993">
    <property type="entry name" value="LPLAT_DHAPAT-like"/>
    <property type="match status" value="1"/>
</dbReference>
<feature type="domain" description="Phospholipid/glycerol acyltransferase" evidence="6">
    <location>
        <begin position="323"/>
        <end position="455"/>
    </location>
</feature>
<evidence type="ECO:0000256" key="2">
    <source>
        <dbReference type="ARBA" id="ARBA00007937"/>
    </source>
</evidence>
<name>A0A7R9LPI5_9ACAR</name>
<dbReference type="GO" id="GO:0006631">
    <property type="term" value="P:fatty acid metabolic process"/>
    <property type="evidence" value="ECO:0007669"/>
    <property type="project" value="TreeGrafter"/>
</dbReference>
<dbReference type="InterPro" id="IPR045520">
    <property type="entry name" value="GPAT/DHAPAT_C"/>
</dbReference>
<dbReference type="SMART" id="SM00563">
    <property type="entry name" value="PlsC"/>
    <property type="match status" value="1"/>
</dbReference>
<dbReference type="SUPFAM" id="SSF69593">
    <property type="entry name" value="Glycerol-3-phosphate (1)-acyltransferase"/>
    <property type="match status" value="1"/>
</dbReference>
<evidence type="ECO:0000313" key="7">
    <source>
        <dbReference type="EMBL" id="CAD7645360.1"/>
    </source>
</evidence>
<dbReference type="GO" id="GO:0004366">
    <property type="term" value="F:glycerol-3-phosphate O-acyltransferase activity"/>
    <property type="evidence" value="ECO:0007669"/>
    <property type="project" value="TreeGrafter"/>
</dbReference>
<dbReference type="InterPro" id="IPR022284">
    <property type="entry name" value="GPAT/DHAPAT"/>
</dbReference>
<dbReference type="EMBL" id="OC916820">
    <property type="protein sequence ID" value="CAD7645360.1"/>
    <property type="molecule type" value="Genomic_DNA"/>
</dbReference>
<dbReference type="EMBL" id="CAJPVJ010001995">
    <property type="protein sequence ID" value="CAG2165628.1"/>
    <property type="molecule type" value="Genomic_DNA"/>
</dbReference>
<comment type="similarity">
    <text evidence="2">Belongs to the GPAT/DAPAT family.</text>
</comment>
<proteinExistence type="inferred from homology"/>
<evidence type="ECO:0000256" key="3">
    <source>
        <dbReference type="ARBA" id="ARBA00022679"/>
    </source>
</evidence>
<dbReference type="GO" id="GO:0006072">
    <property type="term" value="P:glycerol-3-phosphate metabolic process"/>
    <property type="evidence" value="ECO:0007669"/>
    <property type="project" value="TreeGrafter"/>
</dbReference>
<evidence type="ECO:0000313" key="8">
    <source>
        <dbReference type="Proteomes" id="UP000728032"/>
    </source>
</evidence>
<evidence type="ECO:0000259" key="6">
    <source>
        <dbReference type="SMART" id="SM00563"/>
    </source>
</evidence>
<dbReference type="AlphaFoldDB" id="A0A7R9LPI5"/>